<organism evidence="2 3">
    <name type="scientific">Liparis tanakae</name>
    <name type="common">Tanaka's snailfish</name>
    <dbReference type="NCBI Taxonomy" id="230148"/>
    <lineage>
        <taxon>Eukaryota</taxon>
        <taxon>Metazoa</taxon>
        <taxon>Chordata</taxon>
        <taxon>Craniata</taxon>
        <taxon>Vertebrata</taxon>
        <taxon>Euteleostomi</taxon>
        <taxon>Actinopterygii</taxon>
        <taxon>Neopterygii</taxon>
        <taxon>Teleostei</taxon>
        <taxon>Neoteleostei</taxon>
        <taxon>Acanthomorphata</taxon>
        <taxon>Eupercaria</taxon>
        <taxon>Perciformes</taxon>
        <taxon>Cottioidei</taxon>
        <taxon>Cottales</taxon>
        <taxon>Liparidae</taxon>
        <taxon>Liparis</taxon>
    </lineage>
</organism>
<sequence>MSRSSSLPGFRYATSSPPDRRSARSGRSAAVRSRELEPQGARATPEGFRNVTSWRSSGDRGATGAQGFAHGHFDMLLMRRGPRKREKWDGVEEREREEDE</sequence>
<evidence type="ECO:0000256" key="1">
    <source>
        <dbReference type="SAM" id="MobiDB-lite"/>
    </source>
</evidence>
<name>A0A4Z2H5B5_9TELE</name>
<dbReference type="AlphaFoldDB" id="A0A4Z2H5B5"/>
<keyword evidence="3" id="KW-1185">Reference proteome</keyword>
<evidence type="ECO:0000313" key="2">
    <source>
        <dbReference type="EMBL" id="TNN60821.1"/>
    </source>
</evidence>
<protein>
    <submittedName>
        <fullName evidence="2">Uncharacterized protein</fullName>
    </submittedName>
</protein>
<accession>A0A4Z2H5B5</accession>
<evidence type="ECO:0000313" key="3">
    <source>
        <dbReference type="Proteomes" id="UP000314294"/>
    </source>
</evidence>
<reference evidence="2 3" key="1">
    <citation type="submission" date="2019-03" db="EMBL/GenBank/DDBJ databases">
        <title>First draft genome of Liparis tanakae, snailfish: a comprehensive survey of snailfish specific genes.</title>
        <authorList>
            <person name="Kim W."/>
            <person name="Song I."/>
            <person name="Jeong J.-H."/>
            <person name="Kim D."/>
            <person name="Kim S."/>
            <person name="Ryu S."/>
            <person name="Song J.Y."/>
            <person name="Lee S.K."/>
        </authorList>
    </citation>
    <scope>NUCLEOTIDE SEQUENCE [LARGE SCALE GENOMIC DNA]</scope>
    <source>
        <tissue evidence="2">Muscle</tissue>
    </source>
</reference>
<dbReference type="EMBL" id="SRLO01000327">
    <property type="protein sequence ID" value="TNN60821.1"/>
    <property type="molecule type" value="Genomic_DNA"/>
</dbReference>
<comment type="caution">
    <text evidence="2">The sequence shown here is derived from an EMBL/GenBank/DDBJ whole genome shotgun (WGS) entry which is preliminary data.</text>
</comment>
<dbReference type="Proteomes" id="UP000314294">
    <property type="component" value="Unassembled WGS sequence"/>
</dbReference>
<gene>
    <name evidence="2" type="ORF">EYF80_028991</name>
</gene>
<proteinExistence type="predicted"/>
<feature type="region of interest" description="Disordered" evidence="1">
    <location>
        <begin position="1"/>
        <end position="100"/>
    </location>
</feature>